<reference evidence="1 2" key="1">
    <citation type="submission" date="2018-05" db="EMBL/GenBank/DDBJ databases">
        <title>Genetic diversity of glacier-inhabiting Cryobacterium bacteria in China and description of Cryobacterium mengkeensis sp. nov. and Arthrobacter glacialis sp. nov.</title>
        <authorList>
            <person name="Liu Q."/>
            <person name="Xin Y.-H."/>
        </authorList>
    </citation>
    <scope>NUCLEOTIDE SEQUENCE [LARGE SCALE GENOMIC DNA]</scope>
    <source>
        <strain evidence="1 2">LI2</strain>
    </source>
</reference>
<gene>
    <name evidence="1" type="ORF">CVV68_01210</name>
</gene>
<organism evidence="1 2">
    <name type="scientific">Arthrobacter livingstonensis</name>
    <dbReference type="NCBI Taxonomy" id="670078"/>
    <lineage>
        <taxon>Bacteria</taxon>
        <taxon>Bacillati</taxon>
        <taxon>Actinomycetota</taxon>
        <taxon>Actinomycetes</taxon>
        <taxon>Micrococcales</taxon>
        <taxon>Micrococcaceae</taxon>
        <taxon>Arthrobacter</taxon>
    </lineage>
</organism>
<accession>A0A2V5M003</accession>
<name>A0A2V5M003_9MICC</name>
<dbReference type="Proteomes" id="UP000247832">
    <property type="component" value="Unassembled WGS sequence"/>
</dbReference>
<dbReference type="EMBL" id="QJVD01000001">
    <property type="protein sequence ID" value="PYI69757.1"/>
    <property type="molecule type" value="Genomic_DNA"/>
</dbReference>
<keyword evidence="2" id="KW-1185">Reference proteome</keyword>
<comment type="caution">
    <text evidence="1">The sequence shown here is derived from an EMBL/GenBank/DDBJ whole genome shotgun (WGS) entry which is preliminary data.</text>
</comment>
<dbReference type="OrthoDB" id="4951235at2"/>
<evidence type="ECO:0000313" key="2">
    <source>
        <dbReference type="Proteomes" id="UP000247832"/>
    </source>
</evidence>
<sequence>MADNESEPLPPELFLIGQTVALRSSADLDANDIWHNDGEPLFLYRGHPGRITDPNLMHILVEWAGFENSDWSLAFGFTASAKGPCSGLMAITEDEYDRRCKEIAAGKRPTLG</sequence>
<proteinExistence type="predicted"/>
<evidence type="ECO:0000313" key="1">
    <source>
        <dbReference type="EMBL" id="PYI69757.1"/>
    </source>
</evidence>
<protein>
    <submittedName>
        <fullName evidence="1">Uncharacterized protein</fullName>
    </submittedName>
</protein>
<dbReference type="AlphaFoldDB" id="A0A2V5M003"/>
<dbReference type="RefSeq" id="WP_110499180.1">
    <property type="nucleotide sequence ID" value="NZ_QJVD01000001.1"/>
</dbReference>